<dbReference type="Gene3D" id="3.20.10.10">
    <property type="entry name" value="D-amino Acid Aminotransferase, subunit A, domain 2"/>
    <property type="match status" value="1"/>
</dbReference>
<dbReference type="Proteomes" id="UP001497512">
    <property type="component" value="Chromosome 4"/>
</dbReference>
<dbReference type="InterPro" id="IPR043132">
    <property type="entry name" value="BCAT-like_C"/>
</dbReference>
<dbReference type="InterPro" id="IPR018300">
    <property type="entry name" value="Aminotrans_IV_CS"/>
</dbReference>
<protein>
    <recommendedName>
        <fullName evidence="10">Branched-chain-amino-acid aminotransferase</fullName>
        <ecNumber evidence="10">2.6.1.42</ecNumber>
    </recommendedName>
</protein>
<gene>
    <name evidence="11" type="ORF">CSSPTR1EN2_LOCUS16503</name>
</gene>
<evidence type="ECO:0000256" key="3">
    <source>
        <dbReference type="ARBA" id="ARBA00022576"/>
    </source>
</evidence>
<evidence type="ECO:0000313" key="12">
    <source>
        <dbReference type="Proteomes" id="UP001497512"/>
    </source>
</evidence>
<organism evidence="11 12">
    <name type="scientific">Sphagnum troendelagicum</name>
    <dbReference type="NCBI Taxonomy" id="128251"/>
    <lineage>
        <taxon>Eukaryota</taxon>
        <taxon>Viridiplantae</taxon>
        <taxon>Streptophyta</taxon>
        <taxon>Embryophyta</taxon>
        <taxon>Bryophyta</taxon>
        <taxon>Sphagnophytina</taxon>
        <taxon>Sphagnopsida</taxon>
        <taxon>Sphagnales</taxon>
        <taxon>Sphagnaceae</taxon>
        <taxon>Sphagnum</taxon>
    </lineage>
</organism>
<dbReference type="InterPro" id="IPR043131">
    <property type="entry name" value="BCAT-like_N"/>
</dbReference>
<accession>A0ABP0UJI0</accession>
<reference evidence="11" key="1">
    <citation type="submission" date="2024-02" db="EMBL/GenBank/DDBJ databases">
        <authorList>
            <consortium name="ELIXIR-Norway"/>
            <consortium name="Elixir Norway"/>
        </authorList>
    </citation>
    <scope>NUCLEOTIDE SEQUENCE</scope>
</reference>
<comment type="catalytic activity">
    <reaction evidence="10">
        <text>L-valine + 2-oxoglutarate = 3-methyl-2-oxobutanoate + L-glutamate</text>
        <dbReference type="Rhea" id="RHEA:24813"/>
        <dbReference type="ChEBI" id="CHEBI:11851"/>
        <dbReference type="ChEBI" id="CHEBI:16810"/>
        <dbReference type="ChEBI" id="CHEBI:29985"/>
        <dbReference type="ChEBI" id="CHEBI:57762"/>
        <dbReference type="EC" id="2.6.1.42"/>
    </reaction>
</comment>
<keyword evidence="5 10" id="KW-0808">Transferase</keyword>
<evidence type="ECO:0000256" key="10">
    <source>
        <dbReference type="RuleBase" id="RU004517"/>
    </source>
</evidence>
<evidence type="ECO:0000256" key="6">
    <source>
        <dbReference type="ARBA" id="ARBA00022898"/>
    </source>
</evidence>
<evidence type="ECO:0000256" key="4">
    <source>
        <dbReference type="ARBA" id="ARBA00022605"/>
    </source>
</evidence>
<sequence>MLHRPARKLLARTHVLHYPFWSNESLLNAFDSSASATRVAARISTGALDRDHSPNGDRMGYHWPTPGKEMSWRQQTYSTGFRKVEALQQGMAEMVPHIVPMPSDIRHADLVVNRSDHLKAKPRLDPIELKFGAVYTDHMLQVSWKEGPGWTGPSIDPLAPLTLHPCAQVLHYGSGCFEGMKAYKGKDQRLRLFRPDMNMERLSRSAARLTLPEFDKVELLECIKELVRLERDWVPAEEGFSLYIRPALIGTHPFLGLSPTREAMLFVVLSPVGPYFPTGLKPVKLFVETEVVRAYPGGVGDKKVGGNYAPTMLPQLRSAHRGCAQVLYVLQDGLPGGGLVGESGAMNVFFLLQENGMMELITPPLDGLILPGVTRDTVLAIARGFGNIKVSERNLRFDEIEHAAETGRLVEIFGTGTACAVQPITGLLKNDNTEITIPFDSEAAAHWLAKPPGMALAQPGSNEPFSLCGRLTRTLIDFQYGYVDSPWSVPIDP</sequence>
<dbReference type="InterPro" id="IPR036038">
    <property type="entry name" value="Aminotransferase-like"/>
</dbReference>
<dbReference type="InterPro" id="IPR005786">
    <property type="entry name" value="B_amino_transII"/>
</dbReference>
<dbReference type="SUPFAM" id="SSF56752">
    <property type="entry name" value="D-aminoacid aminotransferase-like PLP-dependent enzymes"/>
    <property type="match status" value="1"/>
</dbReference>
<evidence type="ECO:0000256" key="2">
    <source>
        <dbReference type="ARBA" id="ARBA00009320"/>
    </source>
</evidence>
<keyword evidence="7 10" id="KW-0100">Branched-chain amino acid biosynthesis</keyword>
<evidence type="ECO:0000256" key="7">
    <source>
        <dbReference type="ARBA" id="ARBA00023304"/>
    </source>
</evidence>
<evidence type="ECO:0000313" key="11">
    <source>
        <dbReference type="EMBL" id="CAK9222884.1"/>
    </source>
</evidence>
<keyword evidence="4 10" id="KW-0028">Amino-acid biosynthesis</keyword>
<evidence type="ECO:0000256" key="8">
    <source>
        <dbReference type="RuleBase" id="RU004106"/>
    </source>
</evidence>
<dbReference type="Gene3D" id="3.30.470.10">
    <property type="match status" value="1"/>
</dbReference>
<dbReference type="EMBL" id="OZ019896">
    <property type="protein sequence ID" value="CAK9222884.1"/>
    <property type="molecule type" value="Genomic_DNA"/>
</dbReference>
<dbReference type="NCBIfam" id="NF009897">
    <property type="entry name" value="PRK13357.1"/>
    <property type="match status" value="1"/>
</dbReference>
<dbReference type="NCBIfam" id="TIGR01123">
    <property type="entry name" value="ilvE_II"/>
    <property type="match status" value="1"/>
</dbReference>
<dbReference type="InterPro" id="IPR001544">
    <property type="entry name" value="Aminotrans_IV"/>
</dbReference>
<keyword evidence="6 9" id="KW-0663">Pyridoxal phosphate</keyword>
<proteinExistence type="inferred from homology"/>
<dbReference type="InterPro" id="IPR033939">
    <property type="entry name" value="BCAT_family"/>
</dbReference>
<comment type="catalytic activity">
    <reaction evidence="10">
        <text>L-isoleucine + 2-oxoglutarate = (S)-3-methyl-2-oxopentanoate + L-glutamate</text>
        <dbReference type="Rhea" id="RHEA:24801"/>
        <dbReference type="ChEBI" id="CHEBI:16810"/>
        <dbReference type="ChEBI" id="CHEBI:29985"/>
        <dbReference type="ChEBI" id="CHEBI:35146"/>
        <dbReference type="ChEBI" id="CHEBI:58045"/>
        <dbReference type="EC" id="2.6.1.42"/>
    </reaction>
</comment>
<dbReference type="Pfam" id="PF01063">
    <property type="entry name" value="Aminotran_4"/>
    <property type="match status" value="1"/>
</dbReference>
<dbReference type="PANTHER" id="PTHR11825">
    <property type="entry name" value="SUBGROUP IIII AMINOTRANSFERASE"/>
    <property type="match status" value="1"/>
</dbReference>
<dbReference type="CDD" id="cd01557">
    <property type="entry name" value="BCAT_beta_family"/>
    <property type="match status" value="1"/>
</dbReference>
<keyword evidence="3 10" id="KW-0032">Aminotransferase</keyword>
<name>A0ABP0UJI0_9BRYO</name>
<evidence type="ECO:0000256" key="5">
    <source>
        <dbReference type="ARBA" id="ARBA00022679"/>
    </source>
</evidence>
<keyword evidence="12" id="KW-1185">Reference proteome</keyword>
<dbReference type="EC" id="2.6.1.42" evidence="10"/>
<evidence type="ECO:0000256" key="9">
    <source>
        <dbReference type="RuleBase" id="RU004516"/>
    </source>
</evidence>
<evidence type="ECO:0000256" key="1">
    <source>
        <dbReference type="ARBA" id="ARBA00001933"/>
    </source>
</evidence>
<comment type="similarity">
    <text evidence="2 8">Belongs to the class-IV pyridoxal-phosphate-dependent aminotransferase family.</text>
</comment>
<dbReference type="PANTHER" id="PTHR11825:SF44">
    <property type="entry name" value="BRANCHED-CHAIN-AMINO-ACID AMINOTRANSFERASE"/>
    <property type="match status" value="1"/>
</dbReference>
<comment type="cofactor">
    <cofactor evidence="1 9">
        <name>pyridoxal 5'-phosphate</name>
        <dbReference type="ChEBI" id="CHEBI:597326"/>
    </cofactor>
</comment>
<comment type="catalytic activity">
    <reaction evidence="10">
        <text>L-leucine + 2-oxoglutarate = 4-methyl-2-oxopentanoate + L-glutamate</text>
        <dbReference type="Rhea" id="RHEA:18321"/>
        <dbReference type="ChEBI" id="CHEBI:16810"/>
        <dbReference type="ChEBI" id="CHEBI:17865"/>
        <dbReference type="ChEBI" id="CHEBI:29985"/>
        <dbReference type="ChEBI" id="CHEBI:57427"/>
        <dbReference type="EC" id="2.6.1.42"/>
    </reaction>
</comment>
<dbReference type="PROSITE" id="PS00770">
    <property type="entry name" value="AA_TRANSFER_CLASS_4"/>
    <property type="match status" value="1"/>
</dbReference>